<sequence>MVASLHIRRIITFTRGFPFSHHSSSPKHQSTQPLQTLTKPQLKTLVLNHYTHGHFTDLIQNVVASPPVLFTACQNLAAAPFRPASVSDRFSMEATALELRENRFDAAACCVTLTKSASSSLVLPNLKLKVVVEAIRMVLEVVYDDRFVTFCYGGRVGMGRHTAVRYLKNSIQDMRLREDRENRVLDPKILDSDSHVFYKPVKVYAVRYLDEILVVTSGSKMLAMELRTGVVKSLELGLGLRVDKVNTAIHSAVAEKIEFLGMELQAVPPSVLRPPMPEKAIRARKKYLRQKAVRALELRNARARNRRKLGLKIFSHVYKKIKQSEGFKFDCSIEKEVREIFRSWADEVVQEFLGSIDECQEWHRSLSAGDFLQLRHIRNQLPPELVDAYDRFQEQVDKHLNPMKARKVIEEEERRVKEEEEQNYAKGTVEDLTRLCMKVEAPEILIRKAVKLVGFTNHMGRPRPIEFLVALEDAHIIEWYAAEKHESTKREVIKYFSKDLKVYDINGNHEVHFPTEREVKMMGDGNLSDPKPVDGALSLAVVRLASDEPPSHCIAHFCDKTTTVFYRVHLLQNRLNVNPLQKEKWVQGMGVIHESLNRKCLPLCTDHLNDLYMGRITLQDIDCSSCVDVD</sequence>
<accession>A0A151SP66</accession>
<gene>
    <name evidence="1" type="ORF">KK1_002799</name>
</gene>
<evidence type="ECO:0000313" key="2">
    <source>
        <dbReference type="Proteomes" id="UP000075243"/>
    </source>
</evidence>
<dbReference type="STRING" id="3821.A0A151SP66"/>
<dbReference type="PANTHER" id="PTHR33642:SF4">
    <property type="entry name" value="COX1_OXI3 INTRON 1 PROTEIN-RELATED"/>
    <property type="match status" value="1"/>
</dbReference>
<dbReference type="GO" id="GO:0090615">
    <property type="term" value="P:mitochondrial mRNA processing"/>
    <property type="evidence" value="ECO:0007669"/>
    <property type="project" value="TreeGrafter"/>
</dbReference>
<name>A0A151SP66_CAJCA</name>
<dbReference type="Proteomes" id="UP000075243">
    <property type="component" value="Chromosome 11"/>
</dbReference>
<keyword evidence="2" id="KW-1185">Reference proteome</keyword>
<dbReference type="GO" id="GO:0006315">
    <property type="term" value="P:homing of group II introns"/>
    <property type="evidence" value="ECO:0007669"/>
    <property type="project" value="TreeGrafter"/>
</dbReference>
<dbReference type="PANTHER" id="PTHR33642">
    <property type="entry name" value="COX1/OXI3 INTRON 1 PROTEIN-RELATED"/>
    <property type="match status" value="1"/>
</dbReference>
<proteinExistence type="predicted"/>
<dbReference type="GO" id="GO:0003964">
    <property type="term" value="F:RNA-directed DNA polymerase activity"/>
    <property type="evidence" value="ECO:0007669"/>
    <property type="project" value="TreeGrafter"/>
</dbReference>
<evidence type="ECO:0000313" key="1">
    <source>
        <dbReference type="EMBL" id="KYP56558.1"/>
    </source>
</evidence>
<dbReference type="AlphaFoldDB" id="A0A151SP66"/>
<reference evidence="1 2" key="1">
    <citation type="journal article" date="2012" name="Nat. Biotechnol.">
        <title>Draft genome sequence of pigeonpea (Cajanus cajan), an orphan legume crop of resource-poor farmers.</title>
        <authorList>
            <person name="Varshney R.K."/>
            <person name="Chen W."/>
            <person name="Li Y."/>
            <person name="Bharti A.K."/>
            <person name="Saxena R.K."/>
            <person name="Schlueter J.A."/>
            <person name="Donoghue M.T."/>
            <person name="Azam S."/>
            <person name="Fan G."/>
            <person name="Whaley A.M."/>
            <person name="Farmer A.D."/>
            <person name="Sheridan J."/>
            <person name="Iwata A."/>
            <person name="Tuteja R."/>
            <person name="Penmetsa R.V."/>
            <person name="Wu W."/>
            <person name="Upadhyaya H.D."/>
            <person name="Yang S.P."/>
            <person name="Shah T."/>
            <person name="Saxena K.B."/>
            <person name="Michael T."/>
            <person name="McCombie W.R."/>
            <person name="Yang B."/>
            <person name="Zhang G."/>
            <person name="Yang H."/>
            <person name="Wang J."/>
            <person name="Spillane C."/>
            <person name="Cook D.R."/>
            <person name="May G.D."/>
            <person name="Xu X."/>
            <person name="Jackson S.A."/>
        </authorList>
    </citation>
    <scope>NUCLEOTIDE SEQUENCE [LARGE SCALE GENOMIC DNA]</scope>
    <source>
        <strain evidence="2">cv. Asha</strain>
    </source>
</reference>
<dbReference type="OMA" id="WHRMLSA"/>
<evidence type="ECO:0008006" key="3">
    <source>
        <dbReference type="Google" id="ProtNLM"/>
    </source>
</evidence>
<dbReference type="Gramene" id="C.cajan_02734.t">
    <property type="protein sequence ID" value="C.cajan_02734.t"/>
    <property type="gene ID" value="C.cajan_02734"/>
</dbReference>
<protein>
    <recommendedName>
        <fullName evidence="3">Reverse transcriptase domain-containing protein</fullName>
    </recommendedName>
</protein>
<dbReference type="EMBL" id="CM003613">
    <property type="protein sequence ID" value="KYP56558.1"/>
    <property type="molecule type" value="Genomic_DNA"/>
</dbReference>
<organism evidence="1 2">
    <name type="scientific">Cajanus cajan</name>
    <name type="common">Pigeon pea</name>
    <name type="synonym">Cajanus indicus</name>
    <dbReference type="NCBI Taxonomy" id="3821"/>
    <lineage>
        <taxon>Eukaryota</taxon>
        <taxon>Viridiplantae</taxon>
        <taxon>Streptophyta</taxon>
        <taxon>Embryophyta</taxon>
        <taxon>Tracheophyta</taxon>
        <taxon>Spermatophyta</taxon>
        <taxon>Magnoliopsida</taxon>
        <taxon>eudicotyledons</taxon>
        <taxon>Gunneridae</taxon>
        <taxon>Pentapetalae</taxon>
        <taxon>rosids</taxon>
        <taxon>fabids</taxon>
        <taxon>Fabales</taxon>
        <taxon>Fabaceae</taxon>
        <taxon>Papilionoideae</taxon>
        <taxon>50 kb inversion clade</taxon>
        <taxon>NPAAA clade</taxon>
        <taxon>indigoferoid/millettioid clade</taxon>
        <taxon>Phaseoleae</taxon>
        <taxon>Cajanus</taxon>
    </lineage>
</organism>
<dbReference type="GO" id="GO:0005739">
    <property type="term" value="C:mitochondrion"/>
    <property type="evidence" value="ECO:0007669"/>
    <property type="project" value="TreeGrafter"/>
</dbReference>